<comment type="caution">
    <text evidence="1">The sequence shown here is derived from an EMBL/GenBank/DDBJ whole genome shotgun (WGS) entry which is preliminary data.</text>
</comment>
<organism evidence="1 2">
    <name type="scientific">Phytophthora oleae</name>
    <dbReference type="NCBI Taxonomy" id="2107226"/>
    <lineage>
        <taxon>Eukaryota</taxon>
        <taxon>Sar</taxon>
        <taxon>Stramenopiles</taxon>
        <taxon>Oomycota</taxon>
        <taxon>Peronosporomycetes</taxon>
        <taxon>Peronosporales</taxon>
        <taxon>Peronosporaceae</taxon>
        <taxon>Phytophthora</taxon>
    </lineage>
</organism>
<evidence type="ECO:0000313" key="1">
    <source>
        <dbReference type="EMBL" id="KAL3671935.1"/>
    </source>
</evidence>
<accession>A0ABD3G1K5</accession>
<sequence length="118" mass="13590">MTRLQKRFETLDLDDVRQWVSENNDDFLLEANIPLETWNRLAEMDRIPQNLKLSQLVWAAETVWLVEFPSGPHGLAASHYDKMLDRQLGDLIQSPRDMKTQCPKPAIIRAGFLISAKA</sequence>
<evidence type="ECO:0000313" key="2">
    <source>
        <dbReference type="Proteomes" id="UP001632037"/>
    </source>
</evidence>
<proteinExistence type="predicted"/>
<name>A0ABD3G1K5_9STRA</name>
<keyword evidence="2" id="KW-1185">Reference proteome</keyword>
<protein>
    <submittedName>
        <fullName evidence="1">Uncharacterized protein</fullName>
    </submittedName>
</protein>
<dbReference type="AlphaFoldDB" id="A0ABD3G1K5"/>
<reference evidence="1 2" key="1">
    <citation type="submission" date="2024-09" db="EMBL/GenBank/DDBJ databases">
        <title>Genome sequencing and assembly of Phytophthora oleae, isolate VK10A, causative agent of rot of olive drupes.</title>
        <authorList>
            <person name="Conti Taguali S."/>
            <person name="Riolo M."/>
            <person name="La Spada F."/>
            <person name="Cacciola S.O."/>
            <person name="Dionisio G."/>
        </authorList>
    </citation>
    <scope>NUCLEOTIDE SEQUENCE [LARGE SCALE GENOMIC DNA]</scope>
    <source>
        <strain evidence="1 2">VK10A</strain>
    </source>
</reference>
<dbReference type="EMBL" id="JBIMZQ010000004">
    <property type="protein sequence ID" value="KAL3671935.1"/>
    <property type="molecule type" value="Genomic_DNA"/>
</dbReference>
<gene>
    <name evidence="1" type="ORF">V7S43_002602</name>
</gene>
<dbReference type="Proteomes" id="UP001632037">
    <property type="component" value="Unassembled WGS sequence"/>
</dbReference>